<evidence type="ECO:0000256" key="1">
    <source>
        <dbReference type="SAM" id="MobiDB-lite"/>
    </source>
</evidence>
<feature type="domain" description="General stress protein 17M-like" evidence="3">
    <location>
        <begin position="34"/>
        <end position="100"/>
    </location>
</feature>
<dbReference type="InterPro" id="IPR025889">
    <property type="entry name" value="GSP17M-like_dom"/>
</dbReference>
<evidence type="ECO:0000313" key="5">
    <source>
        <dbReference type="Proteomes" id="UP000238217"/>
    </source>
</evidence>
<keyword evidence="5" id="KW-1185">Reference proteome</keyword>
<keyword evidence="2" id="KW-0472">Membrane</keyword>
<feature type="transmembrane region" description="Helical" evidence="2">
    <location>
        <begin position="82"/>
        <end position="103"/>
    </location>
</feature>
<keyword evidence="2" id="KW-1133">Transmembrane helix</keyword>
<comment type="caution">
    <text evidence="4">The sequence shown here is derived from an EMBL/GenBank/DDBJ whole genome shotgun (WGS) entry which is preliminary data.</text>
</comment>
<evidence type="ECO:0000313" key="4">
    <source>
        <dbReference type="EMBL" id="PRZ11819.1"/>
    </source>
</evidence>
<dbReference type="AlphaFoldDB" id="A0A2T0YB11"/>
<feature type="transmembrane region" description="Helical" evidence="2">
    <location>
        <begin position="109"/>
        <end position="132"/>
    </location>
</feature>
<feature type="region of interest" description="Disordered" evidence="1">
    <location>
        <begin position="1"/>
        <end position="28"/>
    </location>
</feature>
<reference evidence="4 5" key="1">
    <citation type="submission" date="2018-03" db="EMBL/GenBank/DDBJ databases">
        <title>Comparative analysis of microorganisms from saline springs in Andes Mountain Range, Colombia.</title>
        <authorList>
            <person name="Rubin E."/>
        </authorList>
    </citation>
    <scope>NUCLEOTIDE SEQUENCE [LARGE SCALE GENOMIC DNA]</scope>
    <source>
        <strain evidence="4 5">CG 35</strain>
    </source>
</reference>
<evidence type="ECO:0000259" key="3">
    <source>
        <dbReference type="Pfam" id="PF11181"/>
    </source>
</evidence>
<evidence type="ECO:0000256" key="2">
    <source>
        <dbReference type="SAM" id="Phobius"/>
    </source>
</evidence>
<dbReference type="Pfam" id="PF11181">
    <property type="entry name" value="YflT"/>
    <property type="match status" value="1"/>
</dbReference>
<keyword evidence="2" id="KW-0812">Transmembrane</keyword>
<gene>
    <name evidence="4" type="ORF">BCL67_1293</name>
</gene>
<protein>
    <recommendedName>
        <fullName evidence="3">General stress protein 17M-like domain-containing protein</fullName>
    </recommendedName>
</protein>
<sequence length="172" mass="18427">MSHVSSHPSATDPAVPTPGPSTPDQPETRTSAVLREFADYTQAQRLVDSLSDDKFPVEHLRIVGLGIRTEEQVTGRMTKGKAALAGAGGGAWFGVLFGVLIGLFAPGAIWLTVILGSVAFAAFWGAAFGFVAHWATRGKRDFASIQTLKADRYAVMVDAQYYTEARTLAEKI</sequence>
<organism evidence="4 5">
    <name type="scientific">Nesterenkonia sandarakina</name>
    <dbReference type="NCBI Taxonomy" id="272918"/>
    <lineage>
        <taxon>Bacteria</taxon>
        <taxon>Bacillati</taxon>
        <taxon>Actinomycetota</taxon>
        <taxon>Actinomycetes</taxon>
        <taxon>Micrococcales</taxon>
        <taxon>Micrococcaceae</taxon>
        <taxon>Nesterenkonia</taxon>
    </lineage>
</organism>
<accession>A0A2T0YB11</accession>
<proteinExistence type="predicted"/>
<dbReference type="Proteomes" id="UP000238217">
    <property type="component" value="Unassembled WGS sequence"/>
</dbReference>
<name>A0A2T0YB11_9MICC</name>
<dbReference type="EMBL" id="PVTY01000029">
    <property type="protein sequence ID" value="PRZ11819.1"/>
    <property type="molecule type" value="Genomic_DNA"/>
</dbReference>